<organism evidence="1 2">
    <name type="scientific">Candidatus Sulfotelmatobacter kueseliae</name>
    <dbReference type="NCBI Taxonomy" id="2042962"/>
    <lineage>
        <taxon>Bacteria</taxon>
        <taxon>Pseudomonadati</taxon>
        <taxon>Acidobacteriota</taxon>
        <taxon>Terriglobia</taxon>
        <taxon>Terriglobales</taxon>
        <taxon>Candidatus Korobacteraceae</taxon>
        <taxon>Candidatus Sulfotelmatobacter</taxon>
    </lineage>
</organism>
<sequence length="85" mass="9597">MSKTREHYQEAARHHERAAFHYKEATRYDAAEEHEKAAHYAYLAHGHNQHAIHHDAEAAKLHAERCDSLSTPVSAEQGAKKKSAA</sequence>
<gene>
    <name evidence="1" type="ORF">SBA1_400038</name>
</gene>
<evidence type="ECO:0000313" key="2">
    <source>
        <dbReference type="Proteomes" id="UP000238701"/>
    </source>
</evidence>
<proteinExistence type="predicted"/>
<dbReference type="EMBL" id="OMOD01000134">
    <property type="protein sequence ID" value="SPF41893.1"/>
    <property type="molecule type" value="Genomic_DNA"/>
</dbReference>
<name>A0A2U3KQE7_9BACT</name>
<accession>A0A2U3KQE7</accession>
<dbReference type="Proteomes" id="UP000238701">
    <property type="component" value="Unassembled WGS sequence"/>
</dbReference>
<protein>
    <submittedName>
        <fullName evidence="1">Uncharacterized protein</fullName>
    </submittedName>
</protein>
<reference evidence="2" key="1">
    <citation type="submission" date="2018-02" db="EMBL/GenBank/DDBJ databases">
        <authorList>
            <person name="Hausmann B."/>
        </authorList>
    </citation>
    <scope>NUCLEOTIDE SEQUENCE [LARGE SCALE GENOMIC DNA]</scope>
    <source>
        <strain evidence="2">Peat soil MAG SbA1</strain>
    </source>
</reference>
<evidence type="ECO:0000313" key="1">
    <source>
        <dbReference type="EMBL" id="SPF41893.1"/>
    </source>
</evidence>
<dbReference type="AlphaFoldDB" id="A0A2U3KQE7"/>